<proteinExistence type="predicted"/>
<reference evidence="1 2" key="1">
    <citation type="submission" date="2024-10" db="EMBL/GenBank/DDBJ databases">
        <authorList>
            <person name="Ratan Roy A."/>
            <person name="Morales Sandoval P.H."/>
            <person name="De Los Santos Villalobos S."/>
            <person name="Chakraborty S."/>
            <person name="Mukherjee J."/>
        </authorList>
    </citation>
    <scope>NUCLEOTIDE SEQUENCE [LARGE SCALE GENOMIC DNA]</scope>
    <source>
        <strain evidence="1 2">S1</strain>
    </source>
</reference>
<protein>
    <submittedName>
        <fullName evidence="1">Uncharacterized protein</fullName>
    </submittedName>
</protein>
<sequence length="119" mass="14006">MNWEILKRRYFEADQSFQLDNLMLNLVRLQLLADDGAQGAVAQYFVTESQFFIEWTVPNFDLEADIAFAAELVDLQRLLSQWKLGWSELWSDERQRFEIAAQARHWCSVISSRKESLSD</sequence>
<keyword evidence="2" id="KW-1185">Reference proteome</keyword>
<organism evidence="1 2">
    <name type="scientific">Almyronema epifaneia S1</name>
    <dbReference type="NCBI Taxonomy" id="2991925"/>
    <lineage>
        <taxon>Bacteria</taxon>
        <taxon>Bacillati</taxon>
        <taxon>Cyanobacteriota</taxon>
        <taxon>Cyanophyceae</taxon>
        <taxon>Nodosilineales</taxon>
        <taxon>Nodosilineaceae</taxon>
        <taxon>Almyronema</taxon>
        <taxon>Almyronema epifaneia</taxon>
    </lineage>
</organism>
<dbReference type="RefSeq" id="WP_377963223.1">
    <property type="nucleotide sequence ID" value="NZ_JBHZOL010000044.1"/>
</dbReference>
<dbReference type="EMBL" id="JBHZOL010000044">
    <property type="protein sequence ID" value="MFE4105945.1"/>
    <property type="molecule type" value="Genomic_DNA"/>
</dbReference>
<evidence type="ECO:0000313" key="2">
    <source>
        <dbReference type="Proteomes" id="UP001600165"/>
    </source>
</evidence>
<evidence type="ECO:0000313" key="1">
    <source>
        <dbReference type="EMBL" id="MFE4105945.1"/>
    </source>
</evidence>
<name>A0ABW6IE30_9CYAN</name>
<dbReference type="Proteomes" id="UP001600165">
    <property type="component" value="Unassembled WGS sequence"/>
</dbReference>
<gene>
    <name evidence="1" type="ORF">ACFVKH_06640</name>
</gene>
<comment type="caution">
    <text evidence="1">The sequence shown here is derived from an EMBL/GenBank/DDBJ whole genome shotgun (WGS) entry which is preliminary data.</text>
</comment>
<accession>A0ABW6IE30</accession>